<dbReference type="CDD" id="cd14279">
    <property type="entry name" value="CUE"/>
    <property type="match status" value="1"/>
</dbReference>
<dbReference type="AlphaFoldDB" id="A0AAV6TX62"/>
<dbReference type="CDD" id="cd00201">
    <property type="entry name" value="WW"/>
    <property type="match status" value="1"/>
</dbReference>
<keyword evidence="4" id="KW-1185">Reference proteome</keyword>
<feature type="compositionally biased region" description="Low complexity" evidence="1">
    <location>
        <begin position="499"/>
        <end position="510"/>
    </location>
</feature>
<dbReference type="Proteomes" id="UP000827092">
    <property type="component" value="Unassembled WGS sequence"/>
</dbReference>
<evidence type="ECO:0000313" key="4">
    <source>
        <dbReference type="Proteomes" id="UP000827092"/>
    </source>
</evidence>
<feature type="compositionally biased region" description="Polar residues" evidence="1">
    <location>
        <begin position="478"/>
        <end position="493"/>
    </location>
</feature>
<accession>A0AAV6TX62</accession>
<dbReference type="InterPro" id="IPR003892">
    <property type="entry name" value="CUE"/>
</dbReference>
<feature type="region of interest" description="Disordered" evidence="1">
    <location>
        <begin position="325"/>
        <end position="358"/>
    </location>
</feature>
<evidence type="ECO:0000256" key="1">
    <source>
        <dbReference type="SAM" id="MobiDB-lite"/>
    </source>
</evidence>
<protein>
    <recommendedName>
        <fullName evidence="2">WW domain-containing protein</fullName>
    </recommendedName>
</protein>
<organism evidence="3 4">
    <name type="scientific">Oedothorax gibbosus</name>
    <dbReference type="NCBI Taxonomy" id="931172"/>
    <lineage>
        <taxon>Eukaryota</taxon>
        <taxon>Metazoa</taxon>
        <taxon>Ecdysozoa</taxon>
        <taxon>Arthropoda</taxon>
        <taxon>Chelicerata</taxon>
        <taxon>Arachnida</taxon>
        <taxon>Araneae</taxon>
        <taxon>Araneomorphae</taxon>
        <taxon>Entelegynae</taxon>
        <taxon>Araneoidea</taxon>
        <taxon>Linyphiidae</taxon>
        <taxon>Erigoninae</taxon>
        <taxon>Oedothorax</taxon>
    </lineage>
</organism>
<dbReference type="PANTHER" id="PTHR31245:SF20">
    <property type="entry name" value="F18B13.13 PROTEIN"/>
    <property type="match status" value="1"/>
</dbReference>
<dbReference type="PROSITE" id="PS50020">
    <property type="entry name" value="WW_DOMAIN_2"/>
    <property type="match status" value="1"/>
</dbReference>
<dbReference type="PROSITE" id="PS01159">
    <property type="entry name" value="WW_DOMAIN_1"/>
    <property type="match status" value="1"/>
</dbReference>
<dbReference type="Pfam" id="PF00397">
    <property type="entry name" value="WW"/>
    <property type="match status" value="1"/>
</dbReference>
<name>A0AAV6TX62_9ARAC</name>
<feature type="domain" description="WW" evidence="2">
    <location>
        <begin position="11"/>
        <end position="45"/>
    </location>
</feature>
<comment type="caution">
    <text evidence="3">The sequence shown here is derived from an EMBL/GenBank/DDBJ whole genome shotgun (WGS) entry which is preliminary data.</text>
</comment>
<feature type="compositionally biased region" description="Basic and acidic residues" evidence="1">
    <location>
        <begin position="325"/>
        <end position="341"/>
    </location>
</feature>
<dbReference type="SMART" id="SM00546">
    <property type="entry name" value="CUE"/>
    <property type="match status" value="3"/>
</dbReference>
<dbReference type="SMART" id="SM00456">
    <property type="entry name" value="WW"/>
    <property type="match status" value="1"/>
</dbReference>
<proteinExistence type="predicted"/>
<dbReference type="PANTHER" id="PTHR31245">
    <property type="entry name" value="UBIQUITIN SYSTEM COMPONENT CUE PROTEIN"/>
    <property type="match status" value="1"/>
</dbReference>
<dbReference type="InterPro" id="IPR001202">
    <property type="entry name" value="WW_dom"/>
</dbReference>
<feature type="region of interest" description="Disordered" evidence="1">
    <location>
        <begin position="405"/>
        <end position="637"/>
    </location>
</feature>
<feature type="compositionally biased region" description="Basic and acidic residues" evidence="1">
    <location>
        <begin position="596"/>
        <end position="609"/>
    </location>
</feature>
<dbReference type="Gene3D" id="2.20.70.10">
    <property type="match status" value="1"/>
</dbReference>
<gene>
    <name evidence="3" type="ORF">JTE90_006833</name>
</gene>
<feature type="compositionally biased region" description="Polar residues" evidence="1">
    <location>
        <begin position="453"/>
        <end position="468"/>
    </location>
</feature>
<dbReference type="GO" id="GO:0043130">
    <property type="term" value="F:ubiquitin binding"/>
    <property type="evidence" value="ECO:0007669"/>
    <property type="project" value="InterPro"/>
</dbReference>
<reference evidence="3 4" key="1">
    <citation type="journal article" date="2022" name="Nat. Ecol. Evol.">
        <title>A masculinizing supergene underlies an exaggerated male reproductive morph in a spider.</title>
        <authorList>
            <person name="Hendrickx F."/>
            <person name="De Corte Z."/>
            <person name="Sonet G."/>
            <person name="Van Belleghem S.M."/>
            <person name="Kostlbacher S."/>
            <person name="Vangestel C."/>
        </authorList>
    </citation>
    <scope>NUCLEOTIDE SEQUENCE [LARGE SCALE GENOMIC DNA]</scope>
    <source>
        <strain evidence="3">W744_W776</strain>
    </source>
</reference>
<sequence>MAAVHPQPPQEALPAGWECRYDPRTGRHYFLNHLEHITTWEDPRLRPSTIGQGSYAKYYLYGTGRPADKAGQVKAYAPYYGSGTYSFTVTSPPPPPTPPPPITSTPPLSSIRYIEEEGSGGGYYTPRIYTQGGYIPNYGSPKTPYRFKQENSVQVDERILMKLCVQFPTVEEGHIWQLLKQYHNRENVVVSALLAEGQPRAQTHSVELTPKLQKSEFLNFQTDEALFHKLKNFFPAADSEHIRNLLRIYNNQEHEVIGALVAGNRGYNSRHQSPHPSSPKMKLRYLKLVYPECDEAFLFEVLNNCDNNAQEASGRLETMGYLKRDTPITRPQSREPIRKPSLEVPRPPPTPERPHIVIPPSASDKLQLVSRLQDQFPAISRTLVNMALDSSCYNEDRAKQFLSAMTPQDGNRPLVPLPELGGGVATDSSSPLHSALPGGDSPTPKPPPRSRHASASQDGESRHSSPARQSWKGDSSREATPSKSPSRFATTGSPARHISTTTTSTTTTTSDHTSRPKFKKEVLKVSKATSTRNDFENLSAYRTRAKGPDPTLRKGPSENLLLKEYLPWRGPDPKNCKGPNTSLCRGPDPNNLGSKTESRAKGPQRDLHKGPLSFFKHSKKIAPEEPEENEANNCRSS</sequence>
<dbReference type="SUPFAM" id="SSF51045">
    <property type="entry name" value="WW domain"/>
    <property type="match status" value="1"/>
</dbReference>
<evidence type="ECO:0000259" key="2">
    <source>
        <dbReference type="PROSITE" id="PS50020"/>
    </source>
</evidence>
<dbReference type="InterPro" id="IPR036020">
    <property type="entry name" value="WW_dom_sf"/>
</dbReference>
<dbReference type="EMBL" id="JAFNEN010000919">
    <property type="protein sequence ID" value="KAG8176051.1"/>
    <property type="molecule type" value="Genomic_DNA"/>
</dbReference>
<evidence type="ECO:0000313" key="3">
    <source>
        <dbReference type="EMBL" id="KAG8176051.1"/>
    </source>
</evidence>